<organism evidence="2">
    <name type="scientific">Culex pipiens</name>
    <name type="common">House mosquito</name>
    <dbReference type="NCBI Taxonomy" id="7175"/>
    <lineage>
        <taxon>Eukaryota</taxon>
        <taxon>Metazoa</taxon>
        <taxon>Ecdysozoa</taxon>
        <taxon>Arthropoda</taxon>
        <taxon>Hexapoda</taxon>
        <taxon>Insecta</taxon>
        <taxon>Pterygota</taxon>
        <taxon>Neoptera</taxon>
        <taxon>Endopterygota</taxon>
        <taxon>Diptera</taxon>
        <taxon>Nematocera</taxon>
        <taxon>Culicoidea</taxon>
        <taxon>Culicidae</taxon>
        <taxon>Culicinae</taxon>
        <taxon>Culicini</taxon>
        <taxon>Culex</taxon>
        <taxon>Culex</taxon>
    </lineage>
</organism>
<evidence type="ECO:0000256" key="1">
    <source>
        <dbReference type="SAM" id="MobiDB-lite"/>
    </source>
</evidence>
<feature type="region of interest" description="Disordered" evidence="1">
    <location>
        <begin position="84"/>
        <end position="117"/>
    </location>
</feature>
<protein>
    <submittedName>
        <fullName evidence="2">(northern house mosquito) hypothetical protein</fullName>
    </submittedName>
</protein>
<sequence length="117" mass="13042">MISSCFLRLDFLYPGNSNHNNCCCCTLHRFSSASSFSLPLVCVCARIAFLPLPDPVSLHVLFPHSLVCVLKTLLARCHGKRYYNKSSINGSQRPRDKRESIAWRGRGVSGHVPPPLT</sequence>
<name>A0A8D8BVD2_CULPI</name>
<proteinExistence type="predicted"/>
<evidence type="ECO:0000313" key="2">
    <source>
        <dbReference type="EMBL" id="CAG6482543.1"/>
    </source>
</evidence>
<dbReference type="AlphaFoldDB" id="A0A8D8BVD2"/>
<dbReference type="EMBL" id="HBUE01093663">
    <property type="protein sequence ID" value="CAG6482537.1"/>
    <property type="molecule type" value="Transcribed_RNA"/>
</dbReference>
<accession>A0A8D8BVD2</accession>
<reference evidence="2" key="1">
    <citation type="submission" date="2021-05" db="EMBL/GenBank/DDBJ databases">
        <authorList>
            <person name="Alioto T."/>
            <person name="Alioto T."/>
            <person name="Gomez Garrido J."/>
        </authorList>
    </citation>
    <scope>NUCLEOTIDE SEQUENCE</scope>
</reference>
<dbReference type="EMBL" id="HBUE01093673">
    <property type="protein sequence ID" value="CAG6482543.1"/>
    <property type="molecule type" value="Transcribed_RNA"/>
</dbReference>